<keyword evidence="3" id="KW-1185">Reference proteome</keyword>
<dbReference type="EMBL" id="KQ483642">
    <property type="protein sequence ID" value="KYP44054.1"/>
    <property type="molecule type" value="Genomic_DNA"/>
</dbReference>
<accession>A0A151RNB7</accession>
<name>A0A151RNB7_CAJCA</name>
<feature type="compositionally biased region" description="Polar residues" evidence="1">
    <location>
        <begin position="94"/>
        <end position="108"/>
    </location>
</feature>
<gene>
    <name evidence="2" type="ORF">KK1_034478</name>
</gene>
<sequence>MSLKEPLSSITKGTSNVNEYLRSLHVIDDELALIGHPIDDLDLVIISLNGLGPSLCEFTATICTRDIPLMFDELFDKLIDFEIFMQRDDHQQQSFPATANYTTHSQSAFRRKKKNNSHPSNSSS</sequence>
<organism evidence="2 3">
    <name type="scientific">Cajanus cajan</name>
    <name type="common">Pigeon pea</name>
    <name type="synonym">Cajanus indicus</name>
    <dbReference type="NCBI Taxonomy" id="3821"/>
    <lineage>
        <taxon>Eukaryota</taxon>
        <taxon>Viridiplantae</taxon>
        <taxon>Streptophyta</taxon>
        <taxon>Embryophyta</taxon>
        <taxon>Tracheophyta</taxon>
        <taxon>Spermatophyta</taxon>
        <taxon>Magnoliopsida</taxon>
        <taxon>eudicotyledons</taxon>
        <taxon>Gunneridae</taxon>
        <taxon>Pentapetalae</taxon>
        <taxon>rosids</taxon>
        <taxon>fabids</taxon>
        <taxon>Fabales</taxon>
        <taxon>Fabaceae</taxon>
        <taxon>Papilionoideae</taxon>
        <taxon>50 kb inversion clade</taxon>
        <taxon>NPAAA clade</taxon>
        <taxon>indigoferoid/millettioid clade</taxon>
        <taxon>Phaseoleae</taxon>
        <taxon>Cajanus</taxon>
    </lineage>
</organism>
<dbReference type="OMA" id="FTATICT"/>
<evidence type="ECO:0008006" key="4">
    <source>
        <dbReference type="Google" id="ProtNLM"/>
    </source>
</evidence>
<dbReference type="PANTHER" id="PTHR47481:SF9">
    <property type="entry name" value="RETROTRANSPOSON GAG DOMAIN-CONTAINING PROTEIN"/>
    <property type="match status" value="1"/>
</dbReference>
<evidence type="ECO:0000313" key="2">
    <source>
        <dbReference type="EMBL" id="KYP44054.1"/>
    </source>
</evidence>
<reference evidence="2" key="1">
    <citation type="journal article" date="2012" name="Nat. Biotechnol.">
        <title>Draft genome sequence of pigeonpea (Cajanus cajan), an orphan legume crop of resource-poor farmers.</title>
        <authorList>
            <person name="Varshney R.K."/>
            <person name="Chen W."/>
            <person name="Li Y."/>
            <person name="Bharti A.K."/>
            <person name="Saxena R.K."/>
            <person name="Schlueter J.A."/>
            <person name="Donoghue M.T."/>
            <person name="Azam S."/>
            <person name="Fan G."/>
            <person name="Whaley A.M."/>
            <person name="Farmer A.D."/>
            <person name="Sheridan J."/>
            <person name="Iwata A."/>
            <person name="Tuteja R."/>
            <person name="Penmetsa R.V."/>
            <person name="Wu W."/>
            <person name="Upadhyaya H.D."/>
            <person name="Yang S.P."/>
            <person name="Shah T."/>
            <person name="Saxena K.B."/>
            <person name="Michael T."/>
            <person name="McCombie W.R."/>
            <person name="Yang B."/>
            <person name="Zhang G."/>
            <person name="Yang H."/>
            <person name="Wang J."/>
            <person name="Spillane C."/>
            <person name="Cook D.R."/>
            <person name="May G.D."/>
            <person name="Xu X."/>
            <person name="Jackson S.A."/>
        </authorList>
    </citation>
    <scope>NUCLEOTIDE SEQUENCE [LARGE SCALE GENOMIC DNA]</scope>
</reference>
<dbReference type="Gramene" id="C.cajan_33774.t">
    <property type="protein sequence ID" value="C.cajan_33774.t.cds1"/>
    <property type="gene ID" value="C.cajan_33774"/>
</dbReference>
<dbReference type="PANTHER" id="PTHR47481">
    <property type="match status" value="1"/>
</dbReference>
<proteinExistence type="predicted"/>
<protein>
    <recommendedName>
        <fullName evidence="4">Retrovirus-related Pol polyprotein from transposon TNT 1-94</fullName>
    </recommendedName>
</protein>
<feature type="region of interest" description="Disordered" evidence="1">
    <location>
        <begin position="94"/>
        <end position="124"/>
    </location>
</feature>
<dbReference type="Proteomes" id="UP000075243">
    <property type="component" value="Unassembled WGS sequence"/>
</dbReference>
<evidence type="ECO:0000256" key="1">
    <source>
        <dbReference type="SAM" id="MobiDB-lite"/>
    </source>
</evidence>
<dbReference type="AlphaFoldDB" id="A0A151RNB7"/>
<evidence type="ECO:0000313" key="3">
    <source>
        <dbReference type="Proteomes" id="UP000075243"/>
    </source>
</evidence>